<feature type="domain" description="HPr kinase/phosphorylase C-terminal" evidence="1">
    <location>
        <begin position="3"/>
        <end position="118"/>
    </location>
</feature>
<evidence type="ECO:0000313" key="2">
    <source>
        <dbReference type="EMBL" id="MDX5984857.1"/>
    </source>
</evidence>
<protein>
    <submittedName>
        <fullName evidence="2">HPr kinase/phosphatase C-terminal domain-containing protein</fullName>
    </submittedName>
</protein>
<reference evidence="2 3" key="1">
    <citation type="submission" date="2023-11" db="EMBL/GenBank/DDBJ databases">
        <title>MicrobeMod: A computational toolkit for identifying prokaryotic methylation and restriction-modification with nanopore sequencing.</title>
        <authorList>
            <person name="Crits-Christoph A."/>
            <person name="Kang S.C."/>
            <person name="Lee H."/>
            <person name="Ostrov N."/>
        </authorList>
    </citation>
    <scope>NUCLEOTIDE SEQUENCE [LARGE SCALE GENOMIC DNA]</scope>
    <source>
        <strain evidence="2 3">ATCC 14820</strain>
    </source>
</reference>
<keyword evidence="2" id="KW-0418">Kinase</keyword>
<comment type="caution">
    <text evidence="2">The sequence shown here is derived from an EMBL/GenBank/DDBJ whole genome shotgun (WGS) entry which is preliminary data.</text>
</comment>
<dbReference type="Pfam" id="PF07475">
    <property type="entry name" value="Hpr_kinase_C"/>
    <property type="match status" value="1"/>
</dbReference>
<name>A0ABU4PLZ6_9SPHN</name>
<dbReference type="Gene3D" id="3.40.50.300">
    <property type="entry name" value="P-loop containing nucleotide triphosphate hydrolases"/>
    <property type="match status" value="1"/>
</dbReference>
<sequence length="141" mass="14912">MKQVRLYATAVAIGNHAVLLMGPSGSGKSDLALRLVDRGACLISDDYTILEVQDGALLASAPDTIAGKIEVRGIGIVAIPHIDNVAAALVVHLGGPVERMPLRRTMMTIAGVDLPEIKLEAFEQSAPIKVELALHRATKEL</sequence>
<proteinExistence type="predicted"/>
<gene>
    <name evidence="2" type="ORF">SIL82_11340</name>
</gene>
<evidence type="ECO:0000313" key="3">
    <source>
        <dbReference type="Proteomes" id="UP001279660"/>
    </source>
</evidence>
<dbReference type="GO" id="GO:0016301">
    <property type="term" value="F:kinase activity"/>
    <property type="evidence" value="ECO:0007669"/>
    <property type="project" value="UniProtKB-KW"/>
</dbReference>
<dbReference type="InterPro" id="IPR027417">
    <property type="entry name" value="P-loop_NTPase"/>
</dbReference>
<dbReference type="EMBL" id="JAWXXV010000001">
    <property type="protein sequence ID" value="MDX5984857.1"/>
    <property type="molecule type" value="Genomic_DNA"/>
</dbReference>
<evidence type="ECO:0000259" key="1">
    <source>
        <dbReference type="Pfam" id="PF07475"/>
    </source>
</evidence>
<dbReference type="RefSeq" id="WP_010402798.1">
    <property type="nucleotide sequence ID" value="NZ_JAWXXV010000001.1"/>
</dbReference>
<keyword evidence="2" id="KW-0808">Transferase</keyword>
<dbReference type="CDD" id="cd01918">
    <property type="entry name" value="HprK_C"/>
    <property type="match status" value="1"/>
</dbReference>
<dbReference type="InterPro" id="IPR011104">
    <property type="entry name" value="Hpr_kin/Pase_C"/>
</dbReference>
<organism evidence="2 3">
    <name type="scientific">Sphingomonas echinoides</name>
    <dbReference type="NCBI Taxonomy" id="59803"/>
    <lineage>
        <taxon>Bacteria</taxon>
        <taxon>Pseudomonadati</taxon>
        <taxon>Pseudomonadota</taxon>
        <taxon>Alphaproteobacteria</taxon>
        <taxon>Sphingomonadales</taxon>
        <taxon>Sphingomonadaceae</taxon>
        <taxon>Sphingomonas</taxon>
    </lineage>
</organism>
<dbReference type="SUPFAM" id="SSF53795">
    <property type="entry name" value="PEP carboxykinase-like"/>
    <property type="match status" value="1"/>
</dbReference>
<keyword evidence="3" id="KW-1185">Reference proteome</keyword>
<dbReference type="Proteomes" id="UP001279660">
    <property type="component" value="Unassembled WGS sequence"/>
</dbReference>
<accession>A0ABU4PLZ6</accession>